<dbReference type="RefSeq" id="WP_244362242.1">
    <property type="nucleotide sequence ID" value="NZ_AP025593.1"/>
</dbReference>
<proteinExistence type="predicted"/>
<gene>
    <name evidence="1" type="ORF">TbrSNM41_17050</name>
</gene>
<reference evidence="1 2" key="1">
    <citation type="journal article" date="2022" name="Microbiol. Resour. Announc.">
        <title>Complete Genome Sequences of Thermus Strains Isolated from Senami Hot Spring in Japan.</title>
        <authorList>
            <person name="Miyazaki K."/>
        </authorList>
    </citation>
    <scope>NUCLEOTIDE SEQUENCE [LARGE SCALE GENOMIC DNA]</scope>
    <source>
        <strain evidence="1 2">SNM4-1</strain>
    </source>
</reference>
<evidence type="ECO:0000313" key="1">
    <source>
        <dbReference type="EMBL" id="BDG16971.1"/>
    </source>
</evidence>
<name>A0ABM7XKW3_THEBO</name>
<evidence type="ECO:0000313" key="2">
    <source>
        <dbReference type="Proteomes" id="UP000831120"/>
    </source>
</evidence>
<accession>A0ABM7XKW3</accession>
<dbReference type="Proteomes" id="UP000831120">
    <property type="component" value="Chromosome"/>
</dbReference>
<keyword evidence="2" id="KW-1185">Reference proteome</keyword>
<dbReference type="EMBL" id="AP025593">
    <property type="protein sequence ID" value="BDG16971.1"/>
    <property type="molecule type" value="Genomic_DNA"/>
</dbReference>
<protein>
    <submittedName>
        <fullName evidence="1">Uncharacterized protein</fullName>
    </submittedName>
</protein>
<sequence length="84" mass="9890">MRYRYRYGDYEGVARGDSPREAALRVARMHGALRGPMRARVASIERVLPEDGGWPWYVVHLQALRRVRGREVVEREVRVWVRKG</sequence>
<organism evidence="1 2">
    <name type="scientific">Thermus brockianus</name>
    <dbReference type="NCBI Taxonomy" id="56956"/>
    <lineage>
        <taxon>Bacteria</taxon>
        <taxon>Thermotogati</taxon>
        <taxon>Deinococcota</taxon>
        <taxon>Deinococci</taxon>
        <taxon>Thermales</taxon>
        <taxon>Thermaceae</taxon>
        <taxon>Thermus</taxon>
    </lineage>
</organism>